<dbReference type="PIRSF" id="PIRSF016482">
    <property type="entry name" value="PilO"/>
    <property type="match status" value="1"/>
</dbReference>
<keyword evidence="3" id="KW-1185">Reference proteome</keyword>
<evidence type="ECO:0000313" key="3">
    <source>
        <dbReference type="Proteomes" id="UP000198654"/>
    </source>
</evidence>
<feature type="transmembrane region" description="Helical" evidence="1">
    <location>
        <begin position="28"/>
        <end position="50"/>
    </location>
</feature>
<proteinExistence type="predicted"/>
<name>A0A1G9JSW2_9GAMM</name>
<dbReference type="PANTHER" id="PTHR39555">
    <property type="entry name" value="FIMBRIAL ASSEMBLY PROTEIN PILO-LIKE PROTEIN-RELATED"/>
    <property type="match status" value="1"/>
</dbReference>
<dbReference type="Gene3D" id="1.10.287.540">
    <property type="entry name" value="Helix hairpin bin"/>
    <property type="match status" value="1"/>
</dbReference>
<dbReference type="Proteomes" id="UP000198654">
    <property type="component" value="Unassembled WGS sequence"/>
</dbReference>
<dbReference type="GO" id="GO:0043683">
    <property type="term" value="P:type IV pilus assembly"/>
    <property type="evidence" value="ECO:0007669"/>
    <property type="project" value="InterPro"/>
</dbReference>
<keyword evidence="1" id="KW-0812">Transmembrane</keyword>
<keyword evidence="1" id="KW-1133">Transmembrane helix</keyword>
<dbReference type="STRING" id="119000.SAMN05661010_01608"/>
<dbReference type="GO" id="GO:0043107">
    <property type="term" value="P:type IV pilus-dependent motility"/>
    <property type="evidence" value="ECO:0007669"/>
    <property type="project" value="InterPro"/>
</dbReference>
<protein>
    <submittedName>
        <fullName evidence="2">Type IV pilus assembly protein PilO</fullName>
    </submittedName>
</protein>
<dbReference type="PANTHER" id="PTHR39555:SF1">
    <property type="entry name" value="TYPE IV PILUS INNER MEMBRANE COMPONENT PILO"/>
    <property type="match status" value="1"/>
</dbReference>
<dbReference type="Pfam" id="PF04350">
    <property type="entry name" value="PilO"/>
    <property type="match status" value="1"/>
</dbReference>
<organism evidence="2 3">
    <name type="scientific">Modicisalibacter muralis</name>
    <dbReference type="NCBI Taxonomy" id="119000"/>
    <lineage>
        <taxon>Bacteria</taxon>
        <taxon>Pseudomonadati</taxon>
        <taxon>Pseudomonadota</taxon>
        <taxon>Gammaproteobacteria</taxon>
        <taxon>Oceanospirillales</taxon>
        <taxon>Halomonadaceae</taxon>
        <taxon>Modicisalibacter</taxon>
    </lineage>
</organism>
<evidence type="ECO:0000313" key="2">
    <source>
        <dbReference type="EMBL" id="SDL40541.1"/>
    </source>
</evidence>
<dbReference type="Gene3D" id="3.30.70.60">
    <property type="match status" value="1"/>
</dbReference>
<sequence>MSMKAELRRLRELDWRELDVREAGSWPLSLQLLCYALVLVVIFWAAHWYVVAPKIDALARAEVQERELLRQFESKSYQAANLPMMREQMAALEARMGVLLEMLPTGAEVPSLIDNISETALDNQLTIDFIRLRSPVPREFYTEQPFDIQVRGEYHRIGAFISGVASLPRIVTLHDFSLVPMEGGDTLQLSMLAKTYNHRSVTEDAQ</sequence>
<accession>A0A1G9JSW2</accession>
<reference evidence="2 3" key="1">
    <citation type="submission" date="2016-10" db="EMBL/GenBank/DDBJ databases">
        <authorList>
            <person name="de Groot N.N."/>
        </authorList>
    </citation>
    <scope>NUCLEOTIDE SEQUENCE [LARGE SCALE GENOMIC DNA]</scope>
    <source>
        <strain evidence="2 3">DSM 14789</strain>
    </source>
</reference>
<gene>
    <name evidence="2" type="ORF">SAMN05661010_01608</name>
</gene>
<dbReference type="RefSeq" id="WP_089727335.1">
    <property type="nucleotide sequence ID" value="NZ_FNGI01000003.1"/>
</dbReference>
<dbReference type="EMBL" id="FNGI01000003">
    <property type="protein sequence ID" value="SDL40541.1"/>
    <property type="molecule type" value="Genomic_DNA"/>
</dbReference>
<keyword evidence="1" id="KW-0472">Membrane</keyword>
<dbReference type="InterPro" id="IPR014717">
    <property type="entry name" value="Transl_elong_EF1B/ribsomal_bS6"/>
</dbReference>
<dbReference type="AlphaFoldDB" id="A0A1G9JSW2"/>
<evidence type="ECO:0000256" key="1">
    <source>
        <dbReference type="SAM" id="Phobius"/>
    </source>
</evidence>
<dbReference type="OrthoDB" id="9802133at2"/>
<dbReference type="InterPro" id="IPR007445">
    <property type="entry name" value="PilO"/>
</dbReference>